<evidence type="ECO:0000313" key="3">
    <source>
        <dbReference type="Proteomes" id="UP001153636"/>
    </source>
</evidence>
<feature type="compositionally biased region" description="Polar residues" evidence="1">
    <location>
        <begin position="134"/>
        <end position="148"/>
    </location>
</feature>
<dbReference type="PANTHER" id="PTHR46113:SF1">
    <property type="entry name" value="PEPTIDASE M17 LEUCYL AMINOPEPTIDASE N-TERMINAL DOMAIN-CONTAINING PROTEIN"/>
    <property type="match status" value="1"/>
</dbReference>
<feature type="region of interest" description="Disordered" evidence="1">
    <location>
        <begin position="134"/>
        <end position="159"/>
    </location>
</feature>
<name>A0A9P0D475_9CUCU</name>
<gene>
    <name evidence="2" type="ORF">PSYICH_LOCUS12404</name>
</gene>
<dbReference type="Proteomes" id="UP001153636">
    <property type="component" value="Chromosome 6"/>
</dbReference>
<protein>
    <submittedName>
        <fullName evidence="2">Uncharacterized protein</fullName>
    </submittedName>
</protein>
<dbReference type="AlphaFoldDB" id="A0A9P0D475"/>
<sequence>MYSKRQLRSTKPSGPGEWLIGEYHKQLITTRIPSRWEVLSFFLFHHYENKLTIAEALKLTTQQIQQCWDPKVIIKDFHIKEKIKKIFDTWQKLKKNRLRLTNVQRENENAFLKSLDDMFECKLQTKVNNLTTESVTHSKKALSSSNSEPPVLLSQKKTHPATWNSNQSYLRSLNIVRELHIVNDTAERGVSLMQEYLEFVKNEDELQRVLQVVEENRYIPMQVK</sequence>
<evidence type="ECO:0000256" key="1">
    <source>
        <dbReference type="SAM" id="MobiDB-lite"/>
    </source>
</evidence>
<proteinExistence type="predicted"/>
<accession>A0A9P0D475</accession>
<dbReference type="EMBL" id="OV651818">
    <property type="protein sequence ID" value="CAH1111553.1"/>
    <property type="molecule type" value="Genomic_DNA"/>
</dbReference>
<reference evidence="2" key="1">
    <citation type="submission" date="2022-01" db="EMBL/GenBank/DDBJ databases">
        <authorList>
            <person name="King R."/>
        </authorList>
    </citation>
    <scope>NUCLEOTIDE SEQUENCE</scope>
</reference>
<organism evidence="2 3">
    <name type="scientific">Psylliodes chrysocephalus</name>
    <dbReference type="NCBI Taxonomy" id="3402493"/>
    <lineage>
        <taxon>Eukaryota</taxon>
        <taxon>Metazoa</taxon>
        <taxon>Ecdysozoa</taxon>
        <taxon>Arthropoda</taxon>
        <taxon>Hexapoda</taxon>
        <taxon>Insecta</taxon>
        <taxon>Pterygota</taxon>
        <taxon>Neoptera</taxon>
        <taxon>Endopterygota</taxon>
        <taxon>Coleoptera</taxon>
        <taxon>Polyphaga</taxon>
        <taxon>Cucujiformia</taxon>
        <taxon>Chrysomeloidea</taxon>
        <taxon>Chrysomelidae</taxon>
        <taxon>Galerucinae</taxon>
        <taxon>Alticini</taxon>
        <taxon>Psylliodes</taxon>
    </lineage>
</organism>
<evidence type="ECO:0000313" key="2">
    <source>
        <dbReference type="EMBL" id="CAH1111553.1"/>
    </source>
</evidence>
<keyword evidence="3" id="KW-1185">Reference proteome</keyword>
<dbReference type="PANTHER" id="PTHR46113">
    <property type="entry name" value="SNAC DOMAIN-CONTAINING PROTEIN"/>
    <property type="match status" value="1"/>
</dbReference>
<dbReference type="OrthoDB" id="6629168at2759"/>